<reference evidence="3" key="1">
    <citation type="submission" date="2018-02" db="EMBL/GenBank/DDBJ databases">
        <title>Draft genome sequencing of Rhodococcus opacus KU647198.</title>
        <authorList>
            <person name="Zheng B.-X."/>
        </authorList>
    </citation>
    <scope>NUCLEOTIDE SEQUENCE [LARGE SCALE GENOMIC DNA]</scope>
    <source>
        <strain evidence="3">04-OD7</strain>
    </source>
</reference>
<evidence type="ECO:0008006" key="4">
    <source>
        <dbReference type="Google" id="ProtNLM"/>
    </source>
</evidence>
<dbReference type="InterPro" id="IPR002514">
    <property type="entry name" value="Transposase_8"/>
</dbReference>
<dbReference type="Pfam" id="PF01527">
    <property type="entry name" value="HTH_Tnp_1"/>
    <property type="match status" value="1"/>
</dbReference>
<evidence type="ECO:0000256" key="1">
    <source>
        <dbReference type="SAM" id="MobiDB-lite"/>
    </source>
</evidence>
<evidence type="ECO:0000313" key="3">
    <source>
        <dbReference type="Proteomes" id="UP000239290"/>
    </source>
</evidence>
<organism evidence="2 3">
    <name type="scientific">Rhodococcus opacus</name>
    <name type="common">Nocardia opaca</name>
    <dbReference type="NCBI Taxonomy" id="37919"/>
    <lineage>
        <taxon>Bacteria</taxon>
        <taxon>Bacillati</taxon>
        <taxon>Actinomycetota</taxon>
        <taxon>Actinomycetes</taxon>
        <taxon>Mycobacteriales</taxon>
        <taxon>Nocardiaceae</taxon>
        <taxon>Rhodococcus</taxon>
    </lineage>
</organism>
<name>A0A2S8IXR0_RHOOP</name>
<dbReference type="GO" id="GO:0004803">
    <property type="term" value="F:transposase activity"/>
    <property type="evidence" value="ECO:0007669"/>
    <property type="project" value="InterPro"/>
</dbReference>
<feature type="region of interest" description="Disordered" evidence="1">
    <location>
        <begin position="58"/>
        <end position="83"/>
    </location>
</feature>
<proteinExistence type="predicted"/>
<dbReference type="GO" id="GO:0006313">
    <property type="term" value="P:DNA transposition"/>
    <property type="evidence" value="ECO:0007669"/>
    <property type="project" value="InterPro"/>
</dbReference>
<dbReference type="SUPFAM" id="SSF46689">
    <property type="entry name" value="Homeodomain-like"/>
    <property type="match status" value="1"/>
</dbReference>
<dbReference type="GO" id="GO:0003677">
    <property type="term" value="F:DNA binding"/>
    <property type="evidence" value="ECO:0007669"/>
    <property type="project" value="InterPro"/>
</dbReference>
<dbReference type="AlphaFoldDB" id="A0A2S8IXR0"/>
<dbReference type="InterPro" id="IPR009057">
    <property type="entry name" value="Homeodomain-like_sf"/>
</dbReference>
<protein>
    <recommendedName>
        <fullName evidence="4">Transposase</fullName>
    </recommendedName>
</protein>
<sequence>MSPTSMSRSRRAFSTEFKDERCREVIDSSKPVAEVARAYGVGDGSLRRWLSMFRETHGGGTDSELTLSERARLAQPVRPRSDI</sequence>
<gene>
    <name evidence="2" type="ORF">C5613_30080</name>
</gene>
<dbReference type="EMBL" id="PUIO01000044">
    <property type="protein sequence ID" value="PQP19523.1"/>
    <property type="molecule type" value="Genomic_DNA"/>
</dbReference>
<dbReference type="Proteomes" id="UP000239290">
    <property type="component" value="Unassembled WGS sequence"/>
</dbReference>
<comment type="caution">
    <text evidence="2">The sequence shown here is derived from an EMBL/GenBank/DDBJ whole genome shotgun (WGS) entry which is preliminary data.</text>
</comment>
<evidence type="ECO:0000313" key="2">
    <source>
        <dbReference type="EMBL" id="PQP19523.1"/>
    </source>
</evidence>
<accession>A0A2S8IXR0</accession>